<feature type="domain" description="Carrier" evidence="3">
    <location>
        <begin position="6"/>
        <end position="83"/>
    </location>
</feature>
<evidence type="ECO:0000313" key="4">
    <source>
        <dbReference type="EMBL" id="GGW21742.1"/>
    </source>
</evidence>
<accession>A0A918IMG9</accession>
<dbReference type="EMBL" id="BMYQ01000001">
    <property type="protein sequence ID" value="GGW21742.1"/>
    <property type="molecule type" value="Genomic_DNA"/>
</dbReference>
<dbReference type="Pfam" id="PF00550">
    <property type="entry name" value="PP-binding"/>
    <property type="match status" value="1"/>
</dbReference>
<reference evidence="4" key="2">
    <citation type="submission" date="2020-09" db="EMBL/GenBank/DDBJ databases">
        <authorList>
            <person name="Sun Q."/>
            <person name="Kim S."/>
        </authorList>
    </citation>
    <scope>NUCLEOTIDE SEQUENCE</scope>
    <source>
        <strain evidence="4">KCTC 23714</strain>
    </source>
</reference>
<dbReference type="InterPro" id="IPR036736">
    <property type="entry name" value="ACP-like_sf"/>
</dbReference>
<dbReference type="GO" id="GO:0031177">
    <property type="term" value="F:phosphopantetheine binding"/>
    <property type="evidence" value="ECO:0007669"/>
    <property type="project" value="InterPro"/>
</dbReference>
<sequence>MLPGPEAENHLRASVVRHVAQFIGLPETEIRLDHSFIDLGVTSAEAVYLCGAMEEQFGMPVDPVLIFEAESLEAFAKLLLASFTLGPDQRS</sequence>
<evidence type="ECO:0000256" key="2">
    <source>
        <dbReference type="ARBA" id="ARBA00022553"/>
    </source>
</evidence>
<evidence type="ECO:0000259" key="3">
    <source>
        <dbReference type="PROSITE" id="PS50075"/>
    </source>
</evidence>
<dbReference type="InterPro" id="IPR009081">
    <property type="entry name" value="PP-bd_ACP"/>
</dbReference>
<dbReference type="AlphaFoldDB" id="A0A918IMG9"/>
<keyword evidence="5" id="KW-1185">Reference proteome</keyword>
<dbReference type="RefSeq" id="WP_189632077.1">
    <property type="nucleotide sequence ID" value="NZ_BMYQ01000001.1"/>
</dbReference>
<dbReference type="Gene3D" id="1.10.1200.10">
    <property type="entry name" value="ACP-like"/>
    <property type="match status" value="1"/>
</dbReference>
<dbReference type="SUPFAM" id="SSF47336">
    <property type="entry name" value="ACP-like"/>
    <property type="match status" value="1"/>
</dbReference>
<protein>
    <recommendedName>
        <fullName evidence="3">Carrier domain-containing protein</fullName>
    </recommendedName>
</protein>
<organism evidence="4 5">
    <name type="scientific">Gemmobacter lanyuensis</name>
    <dbReference type="NCBI Taxonomy" id="1054497"/>
    <lineage>
        <taxon>Bacteria</taxon>
        <taxon>Pseudomonadati</taxon>
        <taxon>Pseudomonadota</taxon>
        <taxon>Alphaproteobacteria</taxon>
        <taxon>Rhodobacterales</taxon>
        <taxon>Paracoccaceae</taxon>
        <taxon>Gemmobacter</taxon>
    </lineage>
</organism>
<keyword evidence="2" id="KW-0597">Phosphoprotein</keyword>
<keyword evidence="1" id="KW-0596">Phosphopantetheine</keyword>
<reference evidence="4" key="1">
    <citation type="journal article" date="2014" name="Int. J. Syst. Evol. Microbiol.">
        <title>Complete genome sequence of Corynebacterium casei LMG S-19264T (=DSM 44701T), isolated from a smear-ripened cheese.</title>
        <authorList>
            <consortium name="US DOE Joint Genome Institute (JGI-PGF)"/>
            <person name="Walter F."/>
            <person name="Albersmeier A."/>
            <person name="Kalinowski J."/>
            <person name="Ruckert C."/>
        </authorList>
    </citation>
    <scope>NUCLEOTIDE SEQUENCE</scope>
    <source>
        <strain evidence="4">KCTC 23714</strain>
    </source>
</reference>
<dbReference type="InterPro" id="IPR020806">
    <property type="entry name" value="PKS_PP-bd"/>
</dbReference>
<dbReference type="Proteomes" id="UP000628984">
    <property type="component" value="Unassembled WGS sequence"/>
</dbReference>
<dbReference type="PROSITE" id="PS50075">
    <property type="entry name" value="CARRIER"/>
    <property type="match status" value="1"/>
</dbReference>
<gene>
    <name evidence="4" type="ORF">GCM10011452_03510</name>
</gene>
<dbReference type="SMART" id="SM00823">
    <property type="entry name" value="PKS_PP"/>
    <property type="match status" value="1"/>
</dbReference>
<evidence type="ECO:0000256" key="1">
    <source>
        <dbReference type="ARBA" id="ARBA00022450"/>
    </source>
</evidence>
<proteinExistence type="predicted"/>
<evidence type="ECO:0000313" key="5">
    <source>
        <dbReference type="Proteomes" id="UP000628984"/>
    </source>
</evidence>
<comment type="caution">
    <text evidence="4">The sequence shown here is derived from an EMBL/GenBank/DDBJ whole genome shotgun (WGS) entry which is preliminary data.</text>
</comment>
<name>A0A918IMG9_9RHOB</name>